<dbReference type="GO" id="GO:0070063">
    <property type="term" value="F:RNA polymerase binding"/>
    <property type="evidence" value="ECO:0007669"/>
    <property type="project" value="InterPro"/>
</dbReference>
<dbReference type="RefSeq" id="WP_092899904.1">
    <property type="nucleotide sequence ID" value="NZ_CAXBKE010000059.1"/>
</dbReference>
<dbReference type="AlphaFoldDB" id="A0A1I1BRU5"/>
<keyword evidence="3" id="KW-1185">Reference proteome</keyword>
<dbReference type="EMBL" id="FOKK01000017">
    <property type="protein sequence ID" value="SFB53139.1"/>
    <property type="molecule type" value="Genomic_DNA"/>
</dbReference>
<evidence type="ECO:0000313" key="3">
    <source>
        <dbReference type="Proteomes" id="UP000198790"/>
    </source>
</evidence>
<organism evidence="2 3">
    <name type="scientific">Algoriphagus aquimarinus</name>
    <dbReference type="NCBI Taxonomy" id="237018"/>
    <lineage>
        <taxon>Bacteria</taxon>
        <taxon>Pseudomonadati</taxon>
        <taxon>Bacteroidota</taxon>
        <taxon>Cytophagia</taxon>
        <taxon>Cytophagales</taxon>
        <taxon>Cyclobacteriaceae</taxon>
        <taxon>Algoriphagus</taxon>
    </lineage>
</organism>
<dbReference type="GO" id="GO:0016301">
    <property type="term" value="F:kinase activity"/>
    <property type="evidence" value="ECO:0007669"/>
    <property type="project" value="UniProtKB-KW"/>
</dbReference>
<accession>A0A1I1BRU5</accession>
<dbReference type="OrthoDB" id="192847at2"/>
<dbReference type="GO" id="GO:0006354">
    <property type="term" value="P:DNA-templated transcription elongation"/>
    <property type="evidence" value="ECO:0007669"/>
    <property type="project" value="TreeGrafter"/>
</dbReference>
<sequence>MKPILTKSDYNTIKDLIVNTPSHLITKEISLLAREIEKAKLVPDAKIESHIIRLNSHFEVQDVASGQLLKFQLTLPKFGNIAEKRLSILSPLGVAMIGFQEGMEIEWALPGGLKKLKILRVDTPVLTE</sequence>
<dbReference type="InterPro" id="IPR036953">
    <property type="entry name" value="GreA/GreB_C_sf"/>
</dbReference>
<reference evidence="2 3" key="1">
    <citation type="submission" date="2016-10" db="EMBL/GenBank/DDBJ databases">
        <authorList>
            <person name="de Groot N.N."/>
        </authorList>
    </citation>
    <scope>NUCLEOTIDE SEQUENCE [LARGE SCALE GENOMIC DNA]</scope>
    <source>
        <strain evidence="2 3">DSM 23399</strain>
    </source>
</reference>
<proteinExistence type="predicted"/>
<dbReference type="GO" id="GO:0032784">
    <property type="term" value="P:regulation of DNA-templated transcription elongation"/>
    <property type="evidence" value="ECO:0007669"/>
    <property type="project" value="InterPro"/>
</dbReference>
<keyword evidence="2" id="KW-0418">Kinase</keyword>
<dbReference type="PANTHER" id="PTHR30437">
    <property type="entry name" value="TRANSCRIPTION ELONGATION FACTOR GREA"/>
    <property type="match status" value="1"/>
</dbReference>
<feature type="domain" description="Transcription elongation factor GreA/GreB C-terminal" evidence="1">
    <location>
        <begin position="51"/>
        <end position="122"/>
    </location>
</feature>
<dbReference type="Pfam" id="PF01272">
    <property type="entry name" value="GreA_GreB"/>
    <property type="match status" value="1"/>
</dbReference>
<dbReference type="SUPFAM" id="SSF54534">
    <property type="entry name" value="FKBP-like"/>
    <property type="match status" value="1"/>
</dbReference>
<protein>
    <submittedName>
        <fullName evidence="2">Regulator of nucleoside diphosphate kinase</fullName>
    </submittedName>
</protein>
<dbReference type="Gene3D" id="3.10.50.30">
    <property type="entry name" value="Transcription elongation factor, GreA/GreB, C-terminal domain"/>
    <property type="match status" value="1"/>
</dbReference>
<dbReference type="InterPro" id="IPR023459">
    <property type="entry name" value="Tscrpt_elong_fac_GreA/B_fam"/>
</dbReference>
<evidence type="ECO:0000313" key="2">
    <source>
        <dbReference type="EMBL" id="SFB53139.1"/>
    </source>
</evidence>
<dbReference type="PANTHER" id="PTHR30437:SF5">
    <property type="entry name" value="REGULATOR OF NUCLEOSIDE DIPHOSPHATE KINASE"/>
    <property type="match status" value="1"/>
</dbReference>
<gene>
    <name evidence="2" type="ORF">SAMN04489723_1171</name>
</gene>
<dbReference type="InterPro" id="IPR001437">
    <property type="entry name" value="Tscrpt_elong_fac_GreA/B_C"/>
</dbReference>
<evidence type="ECO:0000259" key="1">
    <source>
        <dbReference type="Pfam" id="PF01272"/>
    </source>
</evidence>
<keyword evidence="2" id="KW-0808">Transferase</keyword>
<dbReference type="Proteomes" id="UP000198790">
    <property type="component" value="Unassembled WGS sequence"/>
</dbReference>
<dbReference type="STRING" id="237018.SAMN04489723_1171"/>
<dbReference type="GO" id="GO:0003677">
    <property type="term" value="F:DNA binding"/>
    <property type="evidence" value="ECO:0007669"/>
    <property type="project" value="InterPro"/>
</dbReference>
<name>A0A1I1BRU5_9BACT</name>